<keyword evidence="12" id="KW-0472">Membrane</keyword>
<dbReference type="GO" id="GO:0030288">
    <property type="term" value="C:outer membrane-bounded periplasmic space"/>
    <property type="evidence" value="ECO:0007669"/>
    <property type="project" value="TreeGrafter"/>
</dbReference>
<evidence type="ECO:0000256" key="9">
    <source>
        <dbReference type="ARBA" id="ARBA00022801"/>
    </source>
</evidence>
<keyword evidence="10" id="KW-0133">Cell shape</keyword>
<dbReference type="PANTHER" id="PTHR32282:SF11">
    <property type="entry name" value="PENICILLIN-BINDING PROTEIN 1B"/>
    <property type="match status" value="1"/>
</dbReference>
<keyword evidence="13" id="KW-0511">Multifunctional enzyme</keyword>
<keyword evidence="9" id="KW-0378">Hydrolase</keyword>
<accession>A0A1H9TMY2</accession>
<organism evidence="20 21">
    <name type="scientific">Salisediminibacterium halotolerans</name>
    <dbReference type="NCBI Taxonomy" id="517425"/>
    <lineage>
        <taxon>Bacteria</taxon>
        <taxon>Bacillati</taxon>
        <taxon>Bacillota</taxon>
        <taxon>Bacilli</taxon>
        <taxon>Bacillales</taxon>
        <taxon>Bacillaceae</taxon>
        <taxon>Salisediminibacterium</taxon>
    </lineage>
</organism>
<dbReference type="InterPro" id="IPR050396">
    <property type="entry name" value="Glycosyltr_51/Transpeptidase"/>
</dbReference>
<evidence type="ECO:0000256" key="6">
    <source>
        <dbReference type="ARBA" id="ARBA00022670"/>
    </source>
</evidence>
<dbReference type="AlphaFoldDB" id="A0A1H9TMY2"/>
<keyword evidence="5" id="KW-0121">Carboxypeptidase</keyword>
<evidence type="ECO:0000256" key="16">
    <source>
        <dbReference type="ARBA" id="ARBA00049902"/>
    </source>
</evidence>
<evidence type="ECO:0000256" key="7">
    <source>
        <dbReference type="ARBA" id="ARBA00022676"/>
    </source>
</evidence>
<dbReference type="GO" id="GO:0008360">
    <property type="term" value="P:regulation of cell shape"/>
    <property type="evidence" value="ECO:0007669"/>
    <property type="project" value="UniProtKB-KW"/>
</dbReference>
<evidence type="ECO:0000256" key="11">
    <source>
        <dbReference type="ARBA" id="ARBA00022984"/>
    </source>
</evidence>
<dbReference type="Gene3D" id="3.40.710.10">
    <property type="entry name" value="DD-peptidase/beta-lactamase superfamily"/>
    <property type="match status" value="1"/>
</dbReference>
<name>A0A1H9TMY2_9BACI</name>
<dbReference type="InterPro" id="IPR012338">
    <property type="entry name" value="Beta-lactam/transpept-like"/>
</dbReference>
<dbReference type="RefSeq" id="WP_093072785.1">
    <property type="nucleotide sequence ID" value="NZ_FOGV01000010.1"/>
</dbReference>
<evidence type="ECO:0000256" key="17">
    <source>
        <dbReference type="SAM" id="MobiDB-lite"/>
    </source>
</evidence>
<keyword evidence="11" id="KW-0573">Peptidoglycan synthesis</keyword>
<keyword evidence="4" id="KW-1003">Cell membrane</keyword>
<protein>
    <submittedName>
        <fullName evidence="20">Penicillin-binding protein 1A</fullName>
    </submittedName>
</protein>
<dbReference type="GO" id="GO:0009252">
    <property type="term" value="P:peptidoglycan biosynthetic process"/>
    <property type="evidence" value="ECO:0007669"/>
    <property type="project" value="UniProtKB-KW"/>
</dbReference>
<evidence type="ECO:0000313" key="20">
    <source>
        <dbReference type="EMBL" id="SER98319.1"/>
    </source>
</evidence>
<evidence type="ECO:0000256" key="5">
    <source>
        <dbReference type="ARBA" id="ARBA00022645"/>
    </source>
</evidence>
<feature type="region of interest" description="Disordered" evidence="17">
    <location>
        <begin position="282"/>
        <end position="306"/>
    </location>
</feature>
<reference evidence="21" key="1">
    <citation type="submission" date="2016-10" db="EMBL/GenBank/DDBJ databases">
        <authorList>
            <person name="de Groot N.N."/>
        </authorList>
    </citation>
    <scope>NUCLEOTIDE SEQUENCE [LARGE SCALE GENOMIC DNA]</scope>
    <source>
        <strain evidence="21">10nlg</strain>
    </source>
</reference>
<dbReference type="SUPFAM" id="SSF56601">
    <property type="entry name" value="beta-lactamase/transpeptidase-like"/>
    <property type="match status" value="1"/>
</dbReference>
<evidence type="ECO:0000256" key="15">
    <source>
        <dbReference type="ARBA" id="ARBA00034000"/>
    </source>
</evidence>
<keyword evidence="8" id="KW-0808">Transferase</keyword>
<evidence type="ECO:0000256" key="1">
    <source>
        <dbReference type="ARBA" id="ARBA00004236"/>
    </source>
</evidence>
<feature type="domain" description="Glycosyl transferase family 51" evidence="19">
    <location>
        <begin position="61"/>
        <end position="235"/>
    </location>
</feature>
<dbReference type="GO" id="GO:0009002">
    <property type="term" value="F:serine-type D-Ala-D-Ala carboxypeptidase activity"/>
    <property type="evidence" value="ECO:0007669"/>
    <property type="project" value="UniProtKB-EC"/>
</dbReference>
<dbReference type="GO" id="GO:0008955">
    <property type="term" value="F:peptidoglycan glycosyltransferase activity"/>
    <property type="evidence" value="ECO:0007669"/>
    <property type="project" value="UniProtKB-EC"/>
</dbReference>
<keyword evidence="6" id="KW-0645">Protease</keyword>
<dbReference type="GO" id="GO:0006508">
    <property type="term" value="P:proteolysis"/>
    <property type="evidence" value="ECO:0007669"/>
    <property type="project" value="UniProtKB-KW"/>
</dbReference>
<dbReference type="InterPro" id="IPR036950">
    <property type="entry name" value="PBP_transglycosylase"/>
</dbReference>
<dbReference type="Proteomes" id="UP000199318">
    <property type="component" value="Unassembled WGS sequence"/>
</dbReference>
<dbReference type="EMBL" id="FOGV01000010">
    <property type="protein sequence ID" value="SER98319.1"/>
    <property type="molecule type" value="Genomic_DNA"/>
</dbReference>
<evidence type="ECO:0000256" key="14">
    <source>
        <dbReference type="ARBA" id="ARBA00023316"/>
    </source>
</evidence>
<dbReference type="InterPro" id="IPR023346">
    <property type="entry name" value="Lysozyme-like_dom_sf"/>
</dbReference>
<evidence type="ECO:0000256" key="12">
    <source>
        <dbReference type="ARBA" id="ARBA00023136"/>
    </source>
</evidence>
<dbReference type="GO" id="GO:0005886">
    <property type="term" value="C:plasma membrane"/>
    <property type="evidence" value="ECO:0007669"/>
    <property type="project" value="UniProtKB-SubCell"/>
</dbReference>
<dbReference type="InterPro" id="IPR001460">
    <property type="entry name" value="PCN-bd_Tpept"/>
</dbReference>
<evidence type="ECO:0000256" key="13">
    <source>
        <dbReference type="ARBA" id="ARBA00023268"/>
    </source>
</evidence>
<evidence type="ECO:0000313" key="21">
    <source>
        <dbReference type="Proteomes" id="UP000199318"/>
    </source>
</evidence>
<dbReference type="OrthoDB" id="9766909at2"/>
<keyword evidence="7" id="KW-0328">Glycosyltransferase</keyword>
<comment type="subcellular location">
    <subcellularLocation>
        <location evidence="1">Cell membrane</location>
    </subcellularLocation>
</comment>
<evidence type="ECO:0000256" key="10">
    <source>
        <dbReference type="ARBA" id="ARBA00022960"/>
    </source>
</evidence>
<comment type="catalytic activity">
    <reaction evidence="15">
        <text>Preferential cleavage: (Ac)2-L-Lys-D-Ala-|-D-Ala. Also transpeptidation of peptidyl-alanyl moieties that are N-acyl substituents of D-alanine.</text>
        <dbReference type="EC" id="3.4.16.4"/>
    </reaction>
</comment>
<evidence type="ECO:0000256" key="8">
    <source>
        <dbReference type="ARBA" id="ARBA00022679"/>
    </source>
</evidence>
<feature type="domain" description="Penicillin-binding protein transpeptidase" evidence="18">
    <location>
        <begin position="346"/>
        <end position="584"/>
    </location>
</feature>
<dbReference type="STRING" id="1464123.SAMN05444126_11084"/>
<dbReference type="GO" id="GO:0071555">
    <property type="term" value="P:cell wall organization"/>
    <property type="evidence" value="ECO:0007669"/>
    <property type="project" value="UniProtKB-KW"/>
</dbReference>
<comment type="catalytic activity">
    <reaction evidence="16">
        <text>[GlcNAc-(1-&gt;4)-Mur2Ac(oyl-L-Ala-gamma-D-Glu-L-Lys-D-Ala-D-Ala)](n)-di-trans,octa-cis-undecaprenyl diphosphate + beta-D-GlcNAc-(1-&gt;4)-Mur2Ac(oyl-L-Ala-gamma-D-Glu-L-Lys-D-Ala-D-Ala)-di-trans,octa-cis-undecaprenyl diphosphate = [GlcNAc-(1-&gt;4)-Mur2Ac(oyl-L-Ala-gamma-D-Glu-L-Lys-D-Ala-D-Ala)](n+1)-di-trans,octa-cis-undecaprenyl diphosphate + di-trans,octa-cis-undecaprenyl diphosphate + H(+)</text>
        <dbReference type="Rhea" id="RHEA:23708"/>
        <dbReference type="Rhea" id="RHEA-COMP:9602"/>
        <dbReference type="Rhea" id="RHEA-COMP:9603"/>
        <dbReference type="ChEBI" id="CHEBI:15378"/>
        <dbReference type="ChEBI" id="CHEBI:58405"/>
        <dbReference type="ChEBI" id="CHEBI:60033"/>
        <dbReference type="ChEBI" id="CHEBI:78435"/>
        <dbReference type="EC" id="2.4.99.28"/>
    </reaction>
</comment>
<evidence type="ECO:0000256" key="2">
    <source>
        <dbReference type="ARBA" id="ARBA00007090"/>
    </source>
</evidence>
<dbReference type="InterPro" id="IPR001264">
    <property type="entry name" value="Glyco_trans_51"/>
</dbReference>
<keyword evidence="21" id="KW-1185">Reference proteome</keyword>
<gene>
    <name evidence="20" type="ORF">SAMN05444126_11084</name>
</gene>
<comment type="similarity">
    <text evidence="3">In the N-terminal section; belongs to the glycosyltransferase 51 family.</text>
</comment>
<evidence type="ECO:0000259" key="19">
    <source>
        <dbReference type="Pfam" id="PF00912"/>
    </source>
</evidence>
<evidence type="ECO:0000256" key="3">
    <source>
        <dbReference type="ARBA" id="ARBA00007739"/>
    </source>
</evidence>
<sequence>MRAIVGTVAVVIFISLFGLLFIEFTKEAANTRSIHTVLDESIDANDIHLSTNSYISDKNGSVVYEVYGAENRIELNYDDIPSYVKDAFLATEDRLFFDHPGFDITGISRAFLVNMQSDGVEQGGSTITQQLARNAFLTHSQSYERKISELLHAYQLERTLTKEDILAKYINTIYFANGVYGIEAAAEYYFGKSSSELTYAETAFLASIPNNPSHYNPLEHQERTDERKKWVLSRMLEEDVIDEDDYQASLEETIELTDTSRREEYPDYVAYVYHELKELIAEEERYSDPEQTGAENEGNGEEDPLQARTNEVLAEGVTIETGLDPALQDHAQRQLNQELSGSDIQGAVSIIDHRNHSIAAITGGTDYQLFDYHRGYQSFRQPGSAIKPLLVFAPYLNETNQTPESLINAGPFERNGYEPENFGGNEYGKVTMTEAFTQSYNTAAVRMMDQTGVEESFAYIEPFQFKQLNDSDYRLPAALGGFTHGVSVNELTAAYTVFAADGTYQEPRAIQRVKDHNGDVLYEWNESAEDIFEKQTAEQIRTMLSGVISEGTGREAGFDTSGFLGGKTGTTNEFYDLWFVGSDDDYTAGLWVGKDSPESLMDESSSHLHTRLWRQIMNR</sequence>
<dbReference type="Pfam" id="PF00912">
    <property type="entry name" value="Transgly"/>
    <property type="match status" value="1"/>
</dbReference>
<evidence type="ECO:0000256" key="4">
    <source>
        <dbReference type="ARBA" id="ARBA00022475"/>
    </source>
</evidence>
<evidence type="ECO:0000259" key="18">
    <source>
        <dbReference type="Pfam" id="PF00905"/>
    </source>
</evidence>
<dbReference type="Pfam" id="PF00905">
    <property type="entry name" value="Transpeptidase"/>
    <property type="match status" value="1"/>
</dbReference>
<keyword evidence="14" id="KW-0961">Cell wall biogenesis/degradation</keyword>
<proteinExistence type="inferred from homology"/>
<comment type="similarity">
    <text evidence="2">In the C-terminal section; belongs to the transpeptidase family.</text>
</comment>
<dbReference type="PANTHER" id="PTHR32282">
    <property type="entry name" value="BINDING PROTEIN TRANSPEPTIDASE, PUTATIVE-RELATED"/>
    <property type="match status" value="1"/>
</dbReference>
<dbReference type="SUPFAM" id="SSF53955">
    <property type="entry name" value="Lysozyme-like"/>
    <property type="match status" value="1"/>
</dbReference>
<comment type="caution">
    <text evidence="20">The sequence shown here is derived from an EMBL/GenBank/DDBJ whole genome shotgun (WGS) entry which is preliminary data.</text>
</comment>
<dbReference type="FunFam" id="1.10.3810.10:FF:000001">
    <property type="entry name" value="Penicillin-binding protein 1A"/>
    <property type="match status" value="1"/>
</dbReference>
<dbReference type="Gene3D" id="1.10.3810.10">
    <property type="entry name" value="Biosynthetic peptidoglycan transglycosylase-like"/>
    <property type="match status" value="1"/>
</dbReference>
<dbReference type="GO" id="GO:0008658">
    <property type="term" value="F:penicillin binding"/>
    <property type="evidence" value="ECO:0007669"/>
    <property type="project" value="InterPro"/>
</dbReference>